<feature type="transmembrane region" description="Helical" evidence="6">
    <location>
        <begin position="158"/>
        <end position="176"/>
    </location>
</feature>
<name>Q3J9T6_NITOC</name>
<dbReference type="AlphaFoldDB" id="Q3J9T6"/>
<dbReference type="NCBIfam" id="NF008977">
    <property type="entry name" value="PRK12324.1-2"/>
    <property type="match status" value="1"/>
</dbReference>
<feature type="transmembrane region" description="Helical" evidence="6">
    <location>
        <begin position="237"/>
        <end position="253"/>
    </location>
</feature>
<feature type="transmembrane region" description="Helical" evidence="6">
    <location>
        <begin position="273"/>
        <end position="289"/>
    </location>
</feature>
<gene>
    <name evidence="7" type="ordered locus">Noc_1948</name>
</gene>
<evidence type="ECO:0000256" key="4">
    <source>
        <dbReference type="ARBA" id="ARBA00022989"/>
    </source>
</evidence>
<dbReference type="PANTHER" id="PTHR42723:SF1">
    <property type="entry name" value="CHLOROPHYLL SYNTHASE, CHLOROPLASTIC"/>
    <property type="match status" value="1"/>
</dbReference>
<evidence type="ECO:0000256" key="3">
    <source>
        <dbReference type="ARBA" id="ARBA00022692"/>
    </source>
</evidence>
<evidence type="ECO:0000256" key="1">
    <source>
        <dbReference type="ARBA" id="ARBA00004141"/>
    </source>
</evidence>
<dbReference type="Gene3D" id="1.10.357.140">
    <property type="entry name" value="UbiA prenyltransferase"/>
    <property type="match status" value="1"/>
</dbReference>
<dbReference type="PANTHER" id="PTHR42723">
    <property type="entry name" value="CHLOROPHYLL SYNTHASE"/>
    <property type="match status" value="1"/>
</dbReference>
<evidence type="ECO:0000313" key="8">
    <source>
        <dbReference type="Proteomes" id="UP000006838"/>
    </source>
</evidence>
<keyword evidence="4 6" id="KW-1133">Transmembrane helix</keyword>
<dbReference type="Proteomes" id="UP000006838">
    <property type="component" value="Chromosome"/>
</dbReference>
<accession>Q3J9T6</accession>
<dbReference type="NCBIfam" id="NF008978">
    <property type="entry name" value="PRK12324.1-4"/>
    <property type="match status" value="1"/>
</dbReference>
<dbReference type="eggNOG" id="COG0382">
    <property type="taxonomic scope" value="Bacteria"/>
</dbReference>
<keyword evidence="5 6" id="KW-0472">Membrane</keyword>
<dbReference type="HOGENOM" id="CLU_029423_0_1_6"/>
<dbReference type="InterPro" id="IPR050475">
    <property type="entry name" value="Prenyltransferase_related"/>
</dbReference>
<dbReference type="InterPro" id="IPR000537">
    <property type="entry name" value="UbiA_prenyltransferase"/>
</dbReference>
<organism evidence="7 8">
    <name type="scientific">Nitrosococcus oceani (strain ATCC 19707 / BCRC 17464 / JCM 30415 / NCIMB 11848 / C-107)</name>
    <dbReference type="NCBI Taxonomy" id="323261"/>
    <lineage>
        <taxon>Bacteria</taxon>
        <taxon>Pseudomonadati</taxon>
        <taxon>Pseudomonadota</taxon>
        <taxon>Gammaproteobacteria</taxon>
        <taxon>Chromatiales</taxon>
        <taxon>Chromatiaceae</taxon>
        <taxon>Nitrosococcus</taxon>
    </lineage>
</organism>
<dbReference type="Pfam" id="PF01040">
    <property type="entry name" value="UbiA"/>
    <property type="match status" value="1"/>
</dbReference>
<dbReference type="CDD" id="cd13963">
    <property type="entry name" value="PT_UbiA_2"/>
    <property type="match status" value="1"/>
</dbReference>
<keyword evidence="8" id="KW-1185">Reference proteome</keyword>
<evidence type="ECO:0000256" key="5">
    <source>
        <dbReference type="ARBA" id="ARBA00023136"/>
    </source>
</evidence>
<feature type="transmembrane region" description="Helical" evidence="6">
    <location>
        <begin position="38"/>
        <end position="58"/>
    </location>
</feature>
<protein>
    <submittedName>
        <fullName evidence="7">UbiA prenyltransferase</fullName>
    </submittedName>
</protein>
<evidence type="ECO:0000256" key="2">
    <source>
        <dbReference type="ARBA" id="ARBA00022475"/>
    </source>
</evidence>
<reference evidence="8" key="1">
    <citation type="journal article" date="2006" name="Appl. Environ. Microbiol.">
        <title>Complete genome sequence of the marine, chemolithoautotrophic, ammonia-oxidizing bacterium Nitrosococcus oceani ATCC 19707.</title>
        <authorList>
            <person name="Klotz M.G."/>
            <person name="Arp D.J."/>
            <person name="Chain P.S.G."/>
            <person name="El-Sheikh A.F."/>
            <person name="Hauser L.J."/>
            <person name="Hommes N.G."/>
            <person name="Larimer F.W."/>
            <person name="Malfatti S.A."/>
            <person name="Norton J.M."/>
            <person name="Poret-Peterson A.T."/>
            <person name="Vergez L.M."/>
            <person name="Ward B.B."/>
        </authorList>
    </citation>
    <scope>NUCLEOTIDE SEQUENCE [LARGE SCALE GENOMIC DNA]</scope>
    <source>
        <strain evidence="8">ATCC 19707 / BCRC 17464 / NCIMB 11848 / C-107</strain>
    </source>
</reference>
<dbReference type="EMBL" id="CP000127">
    <property type="protein sequence ID" value="ABA58410.1"/>
    <property type="molecule type" value="Genomic_DNA"/>
</dbReference>
<feature type="transmembrane region" description="Helical" evidence="6">
    <location>
        <begin position="196"/>
        <end position="222"/>
    </location>
</feature>
<dbReference type="GO" id="GO:0016020">
    <property type="term" value="C:membrane"/>
    <property type="evidence" value="ECO:0007669"/>
    <property type="project" value="UniProtKB-SubCell"/>
</dbReference>
<proteinExistence type="predicted"/>
<feature type="transmembrane region" description="Helical" evidence="6">
    <location>
        <begin position="131"/>
        <end position="152"/>
    </location>
</feature>
<keyword evidence="3 6" id="KW-0812">Transmembrane</keyword>
<dbReference type="InterPro" id="IPR044878">
    <property type="entry name" value="UbiA_sf"/>
</dbReference>
<dbReference type="STRING" id="323261.Noc_1948"/>
<keyword evidence="2" id="KW-1003">Cell membrane</keyword>
<evidence type="ECO:0000256" key="6">
    <source>
        <dbReference type="SAM" id="Phobius"/>
    </source>
</evidence>
<comment type="subcellular location">
    <subcellularLocation>
        <location evidence="1">Membrane</location>
        <topology evidence="1">Multi-pass membrane protein</topology>
    </subcellularLocation>
</comment>
<dbReference type="GO" id="GO:0016765">
    <property type="term" value="F:transferase activity, transferring alkyl or aryl (other than methyl) groups"/>
    <property type="evidence" value="ECO:0007669"/>
    <property type="project" value="InterPro"/>
</dbReference>
<dbReference type="InParanoid" id="Q3J9T6"/>
<sequence length="290" mass="32629">MNHPLALLHLMRPQQWLKNSFVFVGMFFSHAWSDLPLIAQVIAMAVAFSLLSSAIYIINDLTDRESDRNHPIKQHRPLAAGIVGVGVAVRLAVILLMLSLGLGLWVSQAGLLILLGYAFMNLAYSFKLKHVVLLDVFIIAAGFLLRILAGTVGVGIPPSQWLVLCSLMLTLFLGFAKRRAEIMALREGKAEHRRVLAYYSPILLDKMITVTAACVLMSYGLYTMSPETIRVHQTENLIYTLPFVMYAIFRYIFLLHHRGKGGEPSRDLMRDPHILISVVGWMALTFWLIR</sequence>
<feature type="transmembrane region" description="Helical" evidence="6">
    <location>
        <begin position="104"/>
        <end position="124"/>
    </location>
</feature>
<evidence type="ECO:0000313" key="7">
    <source>
        <dbReference type="EMBL" id="ABA58410.1"/>
    </source>
</evidence>
<dbReference type="KEGG" id="noc:Noc_1948"/>
<feature type="transmembrane region" description="Helical" evidence="6">
    <location>
        <begin position="78"/>
        <end position="98"/>
    </location>
</feature>